<proteinExistence type="predicted"/>
<name>A0A0K2VIW2_LEPSM</name>
<reference evidence="1" key="1">
    <citation type="submission" date="2014-05" db="EMBL/GenBank/DDBJ databases">
        <authorList>
            <person name="Chronopoulou M."/>
        </authorList>
    </citation>
    <scope>NUCLEOTIDE SEQUENCE</scope>
    <source>
        <tissue evidence="1">Whole organism</tissue>
    </source>
</reference>
<accession>A0A0K2VIW2</accession>
<dbReference type="AlphaFoldDB" id="A0A0K2VIW2"/>
<protein>
    <submittedName>
        <fullName evidence="1">Uncharacterized protein</fullName>
    </submittedName>
</protein>
<feature type="non-terminal residue" evidence="1">
    <location>
        <position position="1"/>
    </location>
</feature>
<dbReference type="EMBL" id="HACA01032796">
    <property type="protein sequence ID" value="CDW50157.1"/>
    <property type="molecule type" value="Transcribed_RNA"/>
</dbReference>
<sequence length="105" mass="11732">LYSIMYVKIMGNNYVFSVERRSSIDVHSGEFIILNSMCVGSGCASMKKRHSIKSAILVTRNFNKSFFFGGGVAPGRTTQLITLHCSGICVWDRSYYPNFSGITLF</sequence>
<organism evidence="1">
    <name type="scientific">Lepeophtheirus salmonis</name>
    <name type="common">Salmon louse</name>
    <name type="synonym">Caligus salmonis</name>
    <dbReference type="NCBI Taxonomy" id="72036"/>
    <lineage>
        <taxon>Eukaryota</taxon>
        <taxon>Metazoa</taxon>
        <taxon>Ecdysozoa</taxon>
        <taxon>Arthropoda</taxon>
        <taxon>Crustacea</taxon>
        <taxon>Multicrustacea</taxon>
        <taxon>Hexanauplia</taxon>
        <taxon>Copepoda</taxon>
        <taxon>Siphonostomatoida</taxon>
        <taxon>Caligidae</taxon>
        <taxon>Lepeophtheirus</taxon>
    </lineage>
</organism>
<evidence type="ECO:0000313" key="1">
    <source>
        <dbReference type="EMBL" id="CDW50157.1"/>
    </source>
</evidence>